<feature type="transmembrane region" description="Helical" evidence="1">
    <location>
        <begin position="107"/>
        <end position="128"/>
    </location>
</feature>
<keyword evidence="1" id="KW-0812">Transmembrane</keyword>
<evidence type="ECO:0000313" key="3">
    <source>
        <dbReference type="Proteomes" id="UP000283522"/>
    </source>
</evidence>
<dbReference type="RefSeq" id="WP_119478575.1">
    <property type="nucleotide sequence ID" value="NZ_QXML01000007.1"/>
</dbReference>
<dbReference type="OrthoDB" id="9786064at2"/>
<dbReference type="EMBL" id="QXML01000007">
    <property type="protein sequence ID" value="RIW14032.1"/>
    <property type="molecule type" value="Genomic_DNA"/>
</dbReference>
<feature type="transmembrane region" description="Helical" evidence="1">
    <location>
        <begin position="187"/>
        <end position="205"/>
    </location>
</feature>
<evidence type="ECO:0000256" key="1">
    <source>
        <dbReference type="SAM" id="Phobius"/>
    </source>
</evidence>
<gene>
    <name evidence="2" type="ORF">D0X99_14595</name>
</gene>
<feature type="transmembrane region" description="Helical" evidence="1">
    <location>
        <begin position="135"/>
        <end position="152"/>
    </location>
</feature>
<keyword evidence="3" id="KW-1185">Reference proteome</keyword>
<reference evidence="2 3" key="1">
    <citation type="submission" date="2018-09" db="EMBL/GenBank/DDBJ databases">
        <authorList>
            <person name="Wang X."/>
            <person name="Du Z."/>
        </authorList>
    </citation>
    <scope>NUCLEOTIDE SEQUENCE [LARGE SCALE GENOMIC DNA]</scope>
    <source>
        <strain evidence="2 3">N3</strain>
    </source>
</reference>
<accession>A0A418PPM9</accession>
<keyword evidence="1" id="KW-0472">Membrane</keyword>
<dbReference type="AlphaFoldDB" id="A0A418PPM9"/>
<sequence>MLRSIALVISVVFQPLLMPAMVYGLLLFAVPEASSIPEEFKDRIFFLIVLSTLLIPMITIIGLRISGMVKSLHMPEVQERRVPFLITTAFYLMTTWFLYQKTDMDPVLWQSLAVICVAVIFLTIITFFWKMSAHMTGLGGLLGVVVVLGSKFPTFEVVYPLLGALILCGIVASSRLLLQAHKPVEVYAGWLAGFAICWIGFNLIWV</sequence>
<proteinExistence type="predicted"/>
<evidence type="ECO:0000313" key="2">
    <source>
        <dbReference type="EMBL" id="RIW14032.1"/>
    </source>
</evidence>
<protein>
    <submittedName>
        <fullName evidence="2">PA-phosphatase</fullName>
    </submittedName>
</protein>
<organism evidence="2 3">
    <name type="scientific">Algoriphagus lacus</name>
    <dbReference type="NCBI Taxonomy" id="2056311"/>
    <lineage>
        <taxon>Bacteria</taxon>
        <taxon>Pseudomonadati</taxon>
        <taxon>Bacteroidota</taxon>
        <taxon>Cytophagia</taxon>
        <taxon>Cytophagales</taxon>
        <taxon>Cyclobacteriaceae</taxon>
        <taxon>Algoriphagus</taxon>
    </lineage>
</organism>
<feature type="transmembrane region" description="Helical" evidence="1">
    <location>
        <begin position="158"/>
        <end position="178"/>
    </location>
</feature>
<feature type="transmembrane region" description="Helical" evidence="1">
    <location>
        <begin position="45"/>
        <end position="63"/>
    </location>
</feature>
<dbReference type="Proteomes" id="UP000283522">
    <property type="component" value="Unassembled WGS sequence"/>
</dbReference>
<keyword evidence="1" id="KW-1133">Transmembrane helix</keyword>
<comment type="caution">
    <text evidence="2">The sequence shown here is derived from an EMBL/GenBank/DDBJ whole genome shotgun (WGS) entry which is preliminary data.</text>
</comment>
<name>A0A418PPM9_9BACT</name>